<protein>
    <recommendedName>
        <fullName evidence="3">Ricin B lectin domain-containing protein</fullName>
    </recommendedName>
</protein>
<evidence type="ECO:0000313" key="4">
    <source>
        <dbReference type="EMBL" id="GHE45668.1"/>
    </source>
</evidence>
<sequence>MLALCLLPVLAVLSPSGAAAGTAGPATAVGTASPITAIGTAGLATAADTKGPATAAGPRGRVLAAGPAGVDTPVNILNAHTGRCVEVADSSTADGAPVRQADCAGQPGARWLVRASSAGGGAVLLVNAHSGKCLAVETRTVPGRPAGPRVEQWGCAGHPGVDLLLDSREEYAWIRTTLAPATPCLEVENSATRSGAPIVLAACAQQKGIAFQQRPDRVGNEIRWDDLSALYAYDDRGTVLFRFPTNQAGGFEVPSTPYSSAPGTWHADESGFTAGDFNGDGHRDAVLFKGAPDGSAALLTLLGTKDGGYAAPVKSWERPPGNWWGSRTKLTAGDYDGDGRDELAAFYGYSDGSVSLWRFETTAQGGFGTPTVRWSAPPGTWHFDESHFVSGDYDGDGRSDVLLFQGTRDGAVTFSTLLGTAGDGFSAPVTSWSRPPGNWWGSQTKLTAGDYDGDGRDELGALYGYPDGSVSLWRFAPTGQGGFEVPTVAWKSPQGTWTFRHSHAVSGDYNGDGRQDIALFKGENDGVAALLTLLGKPEGGLHAPLRSWERPPGSWYGDHVKLPTT</sequence>
<dbReference type="Proteomes" id="UP000608024">
    <property type="component" value="Unassembled WGS sequence"/>
</dbReference>
<evidence type="ECO:0000256" key="1">
    <source>
        <dbReference type="ARBA" id="ARBA00022729"/>
    </source>
</evidence>
<evidence type="ECO:0000313" key="5">
    <source>
        <dbReference type="Proteomes" id="UP000608024"/>
    </source>
</evidence>
<name>A0A918ZCX7_9ACTN</name>
<dbReference type="Gene3D" id="2.80.10.50">
    <property type="match status" value="1"/>
</dbReference>
<keyword evidence="5" id="KW-1185">Reference proteome</keyword>
<accession>A0A918ZCX7</accession>
<dbReference type="PROSITE" id="PS50231">
    <property type="entry name" value="RICIN_B_LECTIN"/>
    <property type="match status" value="1"/>
</dbReference>
<dbReference type="EMBL" id="BNBT01000013">
    <property type="protein sequence ID" value="GHE45668.1"/>
    <property type="molecule type" value="Genomic_DNA"/>
</dbReference>
<dbReference type="InterPro" id="IPR035992">
    <property type="entry name" value="Ricin_B-like_lectins"/>
</dbReference>
<dbReference type="SUPFAM" id="SSF69318">
    <property type="entry name" value="Integrin alpha N-terminal domain"/>
    <property type="match status" value="1"/>
</dbReference>
<dbReference type="CDD" id="cd00161">
    <property type="entry name" value="beta-trefoil_Ricin-like"/>
    <property type="match status" value="1"/>
</dbReference>
<keyword evidence="1 2" id="KW-0732">Signal</keyword>
<dbReference type="SUPFAM" id="SSF50370">
    <property type="entry name" value="Ricin B-like lectins"/>
    <property type="match status" value="1"/>
</dbReference>
<evidence type="ECO:0000256" key="2">
    <source>
        <dbReference type="SAM" id="SignalP"/>
    </source>
</evidence>
<evidence type="ECO:0000259" key="3">
    <source>
        <dbReference type="Pfam" id="PF14200"/>
    </source>
</evidence>
<reference evidence="4" key="1">
    <citation type="journal article" date="2014" name="Int. J. Syst. Evol. Microbiol.">
        <title>Complete genome sequence of Corynebacterium casei LMG S-19264T (=DSM 44701T), isolated from a smear-ripened cheese.</title>
        <authorList>
            <consortium name="US DOE Joint Genome Institute (JGI-PGF)"/>
            <person name="Walter F."/>
            <person name="Albersmeier A."/>
            <person name="Kalinowski J."/>
            <person name="Ruckert C."/>
        </authorList>
    </citation>
    <scope>NUCLEOTIDE SEQUENCE</scope>
    <source>
        <strain evidence="4">JCM 4784</strain>
    </source>
</reference>
<proteinExistence type="predicted"/>
<comment type="caution">
    <text evidence="4">The sequence shown here is derived from an EMBL/GenBank/DDBJ whole genome shotgun (WGS) entry which is preliminary data.</text>
</comment>
<dbReference type="Gene3D" id="2.40.128.340">
    <property type="match status" value="3"/>
</dbReference>
<feature type="signal peptide" evidence="2">
    <location>
        <begin position="1"/>
        <end position="20"/>
    </location>
</feature>
<feature type="chain" id="PRO_5037597102" description="Ricin B lectin domain-containing protein" evidence="2">
    <location>
        <begin position="21"/>
        <end position="565"/>
    </location>
</feature>
<dbReference type="AlphaFoldDB" id="A0A918ZCX7"/>
<organism evidence="4 5">
    <name type="scientific">Streptomyces longispororuber</name>
    <dbReference type="NCBI Taxonomy" id="68230"/>
    <lineage>
        <taxon>Bacteria</taxon>
        <taxon>Bacillati</taxon>
        <taxon>Actinomycetota</taxon>
        <taxon>Actinomycetes</taxon>
        <taxon>Kitasatosporales</taxon>
        <taxon>Streptomycetaceae</taxon>
        <taxon>Streptomyces</taxon>
    </lineage>
</organism>
<dbReference type="Pfam" id="PF13517">
    <property type="entry name" value="FG-GAP_3"/>
    <property type="match status" value="2"/>
</dbReference>
<dbReference type="InterPro" id="IPR028994">
    <property type="entry name" value="Integrin_alpha_N"/>
</dbReference>
<feature type="domain" description="Ricin B lectin" evidence="3">
    <location>
        <begin position="74"/>
        <end position="143"/>
    </location>
</feature>
<dbReference type="InterPro" id="IPR013517">
    <property type="entry name" value="FG-GAP"/>
</dbReference>
<reference evidence="4" key="2">
    <citation type="submission" date="2020-09" db="EMBL/GenBank/DDBJ databases">
        <authorList>
            <person name="Sun Q."/>
            <person name="Ohkuma M."/>
        </authorList>
    </citation>
    <scope>NUCLEOTIDE SEQUENCE</scope>
    <source>
        <strain evidence="4">JCM 4784</strain>
    </source>
</reference>
<dbReference type="InterPro" id="IPR000772">
    <property type="entry name" value="Ricin_B_lectin"/>
</dbReference>
<gene>
    <name evidence="4" type="ORF">GCM10018785_14140</name>
</gene>
<dbReference type="Pfam" id="PF14200">
    <property type="entry name" value="RicinB_lectin_2"/>
    <property type="match status" value="1"/>
</dbReference>
<dbReference type="RefSeq" id="WP_190134954.1">
    <property type="nucleotide sequence ID" value="NZ_BNBT01000013.1"/>
</dbReference>